<dbReference type="Proteomes" id="UP000199135">
    <property type="component" value="Unassembled WGS sequence"/>
</dbReference>
<dbReference type="EMBL" id="FNWT01000005">
    <property type="protein sequence ID" value="SEH54037.1"/>
    <property type="molecule type" value="Genomic_DNA"/>
</dbReference>
<evidence type="ECO:0000256" key="1">
    <source>
        <dbReference type="ARBA" id="ARBA00005721"/>
    </source>
</evidence>
<name>A0A1H9NG44_9ACTN</name>
<accession>A0A1H9NG44</accession>
<reference evidence="4 5" key="1">
    <citation type="submission" date="2016-10" db="EMBL/GenBank/DDBJ databases">
        <authorList>
            <person name="Varghese N."/>
            <person name="Submissions S."/>
        </authorList>
    </citation>
    <scope>NUCLEOTIDE SEQUENCE [LARGE SCALE GENOMIC DNA]</scope>
    <source>
        <strain evidence="4">KHGC19</strain>
        <strain evidence="2 5">WCP15</strain>
    </source>
</reference>
<reference evidence="3" key="2">
    <citation type="submission" date="2016-10" db="EMBL/GenBank/DDBJ databases">
        <authorList>
            <person name="de Groot N.N."/>
        </authorList>
    </citation>
    <scope>NUCLEOTIDE SEQUENCE [LARGE SCALE GENOMIC DNA]</scope>
    <source>
        <strain evidence="3">KHGC19</strain>
    </source>
</reference>
<dbReference type="Pfam" id="PF03780">
    <property type="entry name" value="Asp23"/>
    <property type="match status" value="1"/>
</dbReference>
<evidence type="ECO:0000313" key="3">
    <source>
        <dbReference type="EMBL" id="SER34639.1"/>
    </source>
</evidence>
<evidence type="ECO:0000313" key="2">
    <source>
        <dbReference type="EMBL" id="SEH54037.1"/>
    </source>
</evidence>
<gene>
    <name evidence="3" type="ORF">SAMN05216446_0434</name>
    <name evidence="2" type="ORF">SAMN05216447_10528</name>
</gene>
<organism evidence="3 4">
    <name type="scientific">Parafannyhessea umbonata</name>
    <dbReference type="NCBI Taxonomy" id="604330"/>
    <lineage>
        <taxon>Bacteria</taxon>
        <taxon>Bacillati</taxon>
        <taxon>Actinomycetota</taxon>
        <taxon>Coriobacteriia</taxon>
        <taxon>Coriobacteriales</taxon>
        <taxon>Atopobiaceae</taxon>
        <taxon>Parafannyhessea</taxon>
    </lineage>
</organism>
<dbReference type="AlphaFoldDB" id="A0A1H9NG44"/>
<dbReference type="InterPro" id="IPR005531">
    <property type="entry name" value="Asp23"/>
</dbReference>
<dbReference type="RefSeq" id="WP_078686684.1">
    <property type="nucleotide sequence ID" value="NZ_FNWT01000005.1"/>
</dbReference>
<protein>
    <submittedName>
        <fullName evidence="3">Uncharacterized conserved protein YloU, alkaline shock protein (Asp23) family</fullName>
    </submittedName>
</protein>
<sequence>MSESELFIAGIGVSKSVVSTIVTLAAEKVEGVVRVGGNDIASNLVSVFTSRAVPPEATVESEVVDGELKVAVHLAVFYGYPFTKLAASVRAAIATAIREQVGVEVGSVDICIDSLVFPKE</sequence>
<dbReference type="PANTHER" id="PTHR34297">
    <property type="entry name" value="HYPOTHETICAL CYTOSOLIC PROTEIN-RELATED"/>
    <property type="match status" value="1"/>
</dbReference>
<evidence type="ECO:0000313" key="4">
    <source>
        <dbReference type="Proteomes" id="UP000199128"/>
    </source>
</evidence>
<dbReference type="PANTHER" id="PTHR34297:SF1">
    <property type="entry name" value="ASP23_GLS24 FAMILY ENVELOPE STRESS RESPONSE PROTEIN"/>
    <property type="match status" value="1"/>
</dbReference>
<keyword evidence="5" id="KW-1185">Reference proteome</keyword>
<comment type="similarity">
    <text evidence="1">Belongs to the asp23 family.</text>
</comment>
<proteinExistence type="inferred from homology"/>
<dbReference type="EMBL" id="FOGP01000001">
    <property type="protein sequence ID" value="SER34639.1"/>
    <property type="molecule type" value="Genomic_DNA"/>
</dbReference>
<evidence type="ECO:0000313" key="5">
    <source>
        <dbReference type="Proteomes" id="UP000199135"/>
    </source>
</evidence>
<dbReference type="Proteomes" id="UP000199128">
    <property type="component" value="Unassembled WGS sequence"/>
</dbReference>